<dbReference type="SUPFAM" id="SSF48452">
    <property type="entry name" value="TPR-like"/>
    <property type="match status" value="1"/>
</dbReference>
<dbReference type="GeneID" id="86893130"/>
<organism evidence="9 10">
    <name type="scientific">Butyricimonas paravirosa</name>
    <dbReference type="NCBI Taxonomy" id="1472417"/>
    <lineage>
        <taxon>Bacteria</taxon>
        <taxon>Pseudomonadati</taxon>
        <taxon>Bacteroidota</taxon>
        <taxon>Bacteroidia</taxon>
        <taxon>Bacteroidales</taxon>
        <taxon>Odoribacteraceae</taxon>
        <taxon>Butyricimonas</taxon>
    </lineage>
</organism>
<comment type="subcellular location">
    <subcellularLocation>
        <location evidence="1">Cell outer membrane</location>
    </subcellularLocation>
</comment>
<dbReference type="InterPro" id="IPR011990">
    <property type="entry name" value="TPR-like_helical_dom_sf"/>
</dbReference>
<evidence type="ECO:0008006" key="11">
    <source>
        <dbReference type="Google" id="ProtNLM"/>
    </source>
</evidence>
<keyword evidence="5" id="KW-0998">Cell outer membrane</keyword>
<dbReference type="GO" id="GO:0009279">
    <property type="term" value="C:cell outer membrane"/>
    <property type="evidence" value="ECO:0007669"/>
    <property type="project" value="UniProtKB-SubCell"/>
</dbReference>
<dbReference type="Pfam" id="PF14322">
    <property type="entry name" value="SusD-like_3"/>
    <property type="match status" value="1"/>
</dbReference>
<proteinExistence type="inferred from homology"/>
<dbReference type="AlphaFoldDB" id="A0A7X5Y9C3"/>
<dbReference type="InterPro" id="IPR033985">
    <property type="entry name" value="SusD-like_N"/>
</dbReference>
<dbReference type="Pfam" id="PF07980">
    <property type="entry name" value="SusD_RagB"/>
    <property type="match status" value="1"/>
</dbReference>
<evidence type="ECO:0000313" key="9">
    <source>
        <dbReference type="EMBL" id="NJC16955.1"/>
    </source>
</evidence>
<feature type="domain" description="SusD-like N-terminal" evidence="8">
    <location>
        <begin position="27"/>
        <end position="222"/>
    </location>
</feature>
<sequence length="588" mass="67105">MMKTRKYIAVIFAAMVMGISGCNDDLFLEEHPDTFYTAEDAFKTVDQVKACVTNMYAHARYWLQNDVFLKGAGTDMFDTPMWRSSGNGMSNFSSWSTDKNEVKNIYEAYYQLVSYANQTLEGTEVKTLNWDSENDRAQVRAQANFFRGFAYLTLGELFGGVPEVTKFYQEPRYDFTRMTREETYRFAIQDLENAADTLPDYPGEAGYVAKGAAYHYLAEAYLALATELGDDRELLQQSILYATKVTELHSLMTERFGSRVKPGSGEAMNGVEAYYPDGDVFFDLFQRGNLDYAEGNTEALWTLQNDVTVWHDFGGNHFLPYAGSFSPVLREMRWKSEYSESDAGYGPWNTNIDESIYPGGNLCAYVGGRGVSFNAPTNYMINDIWAGDFATDIRNSKANIRREFVCIDTKHSKYGQIVTADMLDESNMDHYYPVWTKFAPVDDWGYEDLVYGGNRTNTFRDEYACRLAETYLLRAEAYFRMGDAGSAANDINQLRGRAQCSRMATAGDISLAFILDERARELFMEERRWCTLLRMQGSVMEDQLRAHAYYIADYPTYTGTIEWKLFPIPQKAIDANIDAKLEQNPGWN</sequence>
<evidence type="ECO:0000313" key="10">
    <source>
        <dbReference type="Proteomes" id="UP000576368"/>
    </source>
</evidence>
<evidence type="ECO:0000256" key="2">
    <source>
        <dbReference type="ARBA" id="ARBA00006275"/>
    </source>
</evidence>
<dbReference type="EMBL" id="JAATLI010000002">
    <property type="protein sequence ID" value="NJC16955.1"/>
    <property type="molecule type" value="Genomic_DNA"/>
</dbReference>
<keyword evidence="4" id="KW-0472">Membrane</keyword>
<evidence type="ECO:0000256" key="3">
    <source>
        <dbReference type="ARBA" id="ARBA00022729"/>
    </source>
</evidence>
<evidence type="ECO:0000256" key="1">
    <source>
        <dbReference type="ARBA" id="ARBA00004442"/>
    </source>
</evidence>
<accession>A0A7X5Y9C3</accession>
<feature type="chain" id="PRO_5031256642" description="RagB/SusD family nutrient uptake outer membrane protein" evidence="6">
    <location>
        <begin position="23"/>
        <end position="588"/>
    </location>
</feature>
<comment type="similarity">
    <text evidence="2">Belongs to the SusD family.</text>
</comment>
<evidence type="ECO:0000259" key="8">
    <source>
        <dbReference type="Pfam" id="PF14322"/>
    </source>
</evidence>
<feature type="domain" description="RagB/SusD" evidence="7">
    <location>
        <begin position="411"/>
        <end position="587"/>
    </location>
</feature>
<reference evidence="9 10" key="1">
    <citation type="submission" date="2020-03" db="EMBL/GenBank/DDBJ databases">
        <title>Genomic Encyclopedia of Type Strains, Phase IV (KMG-IV): sequencing the most valuable type-strain genomes for metagenomic binning, comparative biology and taxonomic classification.</title>
        <authorList>
            <person name="Goeker M."/>
        </authorList>
    </citation>
    <scope>NUCLEOTIDE SEQUENCE [LARGE SCALE GENOMIC DNA]</scope>
    <source>
        <strain evidence="9 10">DSM 105722</strain>
    </source>
</reference>
<evidence type="ECO:0000259" key="7">
    <source>
        <dbReference type="Pfam" id="PF07980"/>
    </source>
</evidence>
<evidence type="ECO:0000256" key="6">
    <source>
        <dbReference type="SAM" id="SignalP"/>
    </source>
</evidence>
<dbReference type="InterPro" id="IPR012944">
    <property type="entry name" value="SusD_RagB_dom"/>
</dbReference>
<dbReference type="Proteomes" id="UP000576368">
    <property type="component" value="Unassembled WGS sequence"/>
</dbReference>
<feature type="signal peptide" evidence="6">
    <location>
        <begin position="1"/>
        <end position="22"/>
    </location>
</feature>
<dbReference type="RefSeq" id="WP_229782373.1">
    <property type="nucleotide sequence ID" value="NZ_BMPA01000002.1"/>
</dbReference>
<evidence type="ECO:0000256" key="4">
    <source>
        <dbReference type="ARBA" id="ARBA00023136"/>
    </source>
</evidence>
<protein>
    <recommendedName>
        <fullName evidence="11">RagB/SusD family nutrient uptake outer membrane protein</fullName>
    </recommendedName>
</protein>
<gene>
    <name evidence="9" type="ORF">GGR15_000560</name>
</gene>
<name>A0A7X5Y9C3_9BACT</name>
<comment type="caution">
    <text evidence="9">The sequence shown here is derived from an EMBL/GenBank/DDBJ whole genome shotgun (WGS) entry which is preliminary data.</text>
</comment>
<evidence type="ECO:0000256" key="5">
    <source>
        <dbReference type="ARBA" id="ARBA00023237"/>
    </source>
</evidence>
<dbReference type="Gene3D" id="1.25.40.390">
    <property type="match status" value="1"/>
</dbReference>
<keyword evidence="3 6" id="KW-0732">Signal</keyword>
<dbReference type="PROSITE" id="PS51257">
    <property type="entry name" value="PROKAR_LIPOPROTEIN"/>
    <property type="match status" value="1"/>
</dbReference>